<evidence type="ECO:0000259" key="3">
    <source>
        <dbReference type="Pfam" id="PF03703"/>
    </source>
</evidence>
<comment type="caution">
    <text evidence="4">The sequence shown here is derived from an EMBL/GenBank/DDBJ whole genome shotgun (WGS) entry which is preliminary data.</text>
</comment>
<gene>
    <name evidence="4" type="ORF">CBR_g47945</name>
</gene>
<feature type="region of interest" description="Disordered" evidence="1">
    <location>
        <begin position="46"/>
        <end position="78"/>
    </location>
</feature>
<name>A0A388M1U3_CHABU</name>
<keyword evidence="5" id="KW-1185">Reference proteome</keyword>
<keyword evidence="2" id="KW-0472">Membrane</keyword>
<feature type="compositionally biased region" description="Basic and acidic residues" evidence="1">
    <location>
        <begin position="234"/>
        <end position="250"/>
    </location>
</feature>
<organism evidence="4 5">
    <name type="scientific">Chara braunii</name>
    <name type="common">Braun's stonewort</name>
    <dbReference type="NCBI Taxonomy" id="69332"/>
    <lineage>
        <taxon>Eukaryota</taxon>
        <taxon>Viridiplantae</taxon>
        <taxon>Streptophyta</taxon>
        <taxon>Charophyceae</taxon>
        <taxon>Charales</taxon>
        <taxon>Characeae</taxon>
        <taxon>Chara</taxon>
    </lineage>
</organism>
<dbReference type="STRING" id="69332.A0A388M1U3"/>
<feature type="transmembrane region" description="Helical" evidence="2">
    <location>
        <begin position="136"/>
        <end position="157"/>
    </location>
</feature>
<dbReference type="PANTHER" id="PTHR35688:SF2">
    <property type="entry name" value="NAD(P)-LINKED OXIDOREDUCTASE SUPERFAMILY PROTEIN"/>
    <property type="match status" value="1"/>
</dbReference>
<dbReference type="PANTHER" id="PTHR35688">
    <property type="entry name" value="NAD(P)-LINKED OXIDOREDUCTASE SUPERFAMILY PROTEIN"/>
    <property type="match status" value="1"/>
</dbReference>
<dbReference type="EMBL" id="BFEA01000675">
    <property type="protein sequence ID" value="GBG88475.1"/>
    <property type="molecule type" value="Genomic_DNA"/>
</dbReference>
<dbReference type="Gramene" id="GBG88475">
    <property type="protein sequence ID" value="GBG88475"/>
    <property type="gene ID" value="CBR_g47945"/>
</dbReference>
<dbReference type="AlphaFoldDB" id="A0A388M1U3"/>
<evidence type="ECO:0000313" key="4">
    <source>
        <dbReference type="EMBL" id="GBG88475.1"/>
    </source>
</evidence>
<dbReference type="OrthoDB" id="3001at2759"/>
<protein>
    <recommendedName>
        <fullName evidence="3">YdbS-like PH domain-containing protein</fullName>
    </recommendedName>
</protein>
<dbReference type="InterPro" id="IPR005182">
    <property type="entry name" value="YdbS-like_PH"/>
</dbReference>
<reference evidence="4 5" key="1">
    <citation type="journal article" date="2018" name="Cell">
        <title>The Chara Genome: Secondary Complexity and Implications for Plant Terrestrialization.</title>
        <authorList>
            <person name="Nishiyama T."/>
            <person name="Sakayama H."/>
            <person name="Vries J.D."/>
            <person name="Buschmann H."/>
            <person name="Saint-Marcoux D."/>
            <person name="Ullrich K.K."/>
            <person name="Haas F.B."/>
            <person name="Vanderstraeten L."/>
            <person name="Becker D."/>
            <person name="Lang D."/>
            <person name="Vosolsobe S."/>
            <person name="Rombauts S."/>
            <person name="Wilhelmsson P.K.I."/>
            <person name="Janitza P."/>
            <person name="Kern R."/>
            <person name="Heyl A."/>
            <person name="Rumpler F."/>
            <person name="Villalobos L.I.A.C."/>
            <person name="Clay J.M."/>
            <person name="Skokan R."/>
            <person name="Toyoda A."/>
            <person name="Suzuki Y."/>
            <person name="Kagoshima H."/>
            <person name="Schijlen E."/>
            <person name="Tajeshwar N."/>
            <person name="Catarino B."/>
            <person name="Hetherington A.J."/>
            <person name="Saltykova A."/>
            <person name="Bonnot C."/>
            <person name="Breuninger H."/>
            <person name="Symeonidi A."/>
            <person name="Radhakrishnan G.V."/>
            <person name="Van Nieuwerburgh F."/>
            <person name="Deforce D."/>
            <person name="Chang C."/>
            <person name="Karol K.G."/>
            <person name="Hedrich R."/>
            <person name="Ulvskov P."/>
            <person name="Glockner G."/>
            <person name="Delwiche C.F."/>
            <person name="Petrasek J."/>
            <person name="Van de Peer Y."/>
            <person name="Friml J."/>
            <person name="Beilby M."/>
            <person name="Dolan L."/>
            <person name="Kohara Y."/>
            <person name="Sugano S."/>
            <person name="Fujiyama A."/>
            <person name="Delaux P.-M."/>
            <person name="Quint M."/>
            <person name="TheiBen G."/>
            <person name="Hagemann M."/>
            <person name="Harholt J."/>
            <person name="Dunand C."/>
            <person name="Zachgo S."/>
            <person name="Langdale J."/>
            <person name="Maumus F."/>
            <person name="Straeten D.V.D."/>
            <person name="Gould S.B."/>
            <person name="Rensing S.A."/>
        </authorList>
    </citation>
    <scope>NUCLEOTIDE SEQUENCE [LARGE SCALE GENOMIC DNA]</scope>
    <source>
        <strain evidence="4 5">S276</strain>
    </source>
</reference>
<dbReference type="OMA" id="KIEMRAL"/>
<feature type="domain" description="YdbS-like PH" evidence="3">
    <location>
        <begin position="163"/>
        <end position="231"/>
    </location>
</feature>
<feature type="region of interest" description="Disordered" evidence="1">
    <location>
        <begin position="234"/>
        <end position="270"/>
    </location>
</feature>
<keyword evidence="2" id="KW-0812">Transmembrane</keyword>
<dbReference type="Pfam" id="PF03703">
    <property type="entry name" value="bPH_2"/>
    <property type="match status" value="1"/>
</dbReference>
<evidence type="ECO:0000313" key="5">
    <source>
        <dbReference type="Proteomes" id="UP000265515"/>
    </source>
</evidence>
<sequence>MAHVVTATSALQLVGLSALPARRVKLTSTGRHGVVCYCGDSSASLRRAGGGGARGGRTRTGQPEQAVSSSSSSVCEGGELSWRRQAGRGTRGRRAVEAKASVNEGGEEGGAVDVLLQESGGEEVVFFDGGPHYGDLALNLVLGLTLVWLPLTVAAIARRLVLKYRLTDRRVSVVSGLTGGEQRDFSYASVVDVVSVPRFIGEWGDIVLTLDDKTKIEMKSVPRFREVANYCKQRSAEEREAKKAKAEKKSSSAGTMGGPALGEKPRGFSS</sequence>
<accession>A0A388M1U3</accession>
<evidence type="ECO:0000256" key="1">
    <source>
        <dbReference type="SAM" id="MobiDB-lite"/>
    </source>
</evidence>
<dbReference type="Proteomes" id="UP000265515">
    <property type="component" value="Unassembled WGS sequence"/>
</dbReference>
<keyword evidence="2" id="KW-1133">Transmembrane helix</keyword>
<evidence type="ECO:0000256" key="2">
    <source>
        <dbReference type="SAM" id="Phobius"/>
    </source>
</evidence>
<proteinExistence type="predicted"/>